<dbReference type="EMBL" id="BBJM01000011">
    <property type="protein sequence ID" value="GAK47754.1"/>
    <property type="molecule type" value="Genomic_DNA"/>
</dbReference>
<dbReference type="RefSeq" id="WP_160171703.1">
    <property type="nucleotide sequence ID" value="NZ_BBAZ01000001.1"/>
</dbReference>
<gene>
    <name evidence="1" type="ORF">LOSG293_110700</name>
</gene>
<reference evidence="1" key="1">
    <citation type="journal article" date="2014" name="Genome Announc.">
        <title>Draft Genome Sequence of Lactobacillus oryzae Strain SG293T.</title>
        <authorList>
            <person name="Tanizawa Y."/>
            <person name="Fujisawa T."/>
            <person name="Mochizuki T."/>
            <person name="Kaminuma E."/>
            <person name="Nakamura Y."/>
            <person name="Tohno M."/>
        </authorList>
    </citation>
    <scope>NUCLEOTIDE SEQUENCE [LARGE SCALE GENOMIC DNA]</scope>
    <source>
        <strain evidence="1">SG293</strain>
    </source>
</reference>
<proteinExistence type="predicted"/>
<protein>
    <submittedName>
        <fullName evidence="1">Uncharacterized protein</fullName>
    </submittedName>
</protein>
<evidence type="ECO:0000313" key="2">
    <source>
        <dbReference type="Proteomes" id="UP000028700"/>
    </source>
</evidence>
<comment type="caution">
    <text evidence="1">The sequence shown here is derived from an EMBL/GenBank/DDBJ whole genome shotgun (WGS) entry which is preliminary data.</text>
</comment>
<accession>A0A081BI86</accession>
<sequence>MTIEEKIKYLAATTRWNVQQLQQLRTIHNDEFINNMFIVKTSETEQEMEELAYELS</sequence>
<dbReference type="STRING" id="1291743.LOSG293_110700"/>
<name>A0A081BI86_9LACO</name>
<keyword evidence="2" id="KW-1185">Reference proteome</keyword>
<dbReference type="Proteomes" id="UP000028700">
    <property type="component" value="Unassembled WGS sequence"/>
</dbReference>
<dbReference type="AlphaFoldDB" id="A0A081BI86"/>
<organism evidence="1 2">
    <name type="scientific">Secundilactobacillus oryzae JCM 18671</name>
    <dbReference type="NCBI Taxonomy" id="1291743"/>
    <lineage>
        <taxon>Bacteria</taxon>
        <taxon>Bacillati</taxon>
        <taxon>Bacillota</taxon>
        <taxon>Bacilli</taxon>
        <taxon>Lactobacillales</taxon>
        <taxon>Lactobacillaceae</taxon>
        <taxon>Secundilactobacillus</taxon>
    </lineage>
</organism>
<evidence type="ECO:0000313" key="1">
    <source>
        <dbReference type="EMBL" id="GAK47754.1"/>
    </source>
</evidence>